<accession>A0A919RGX0</accession>
<dbReference type="EMBL" id="BOOW01000025">
    <property type="protein sequence ID" value="GII93670.1"/>
    <property type="molecule type" value="Genomic_DNA"/>
</dbReference>
<evidence type="ECO:0000256" key="4">
    <source>
        <dbReference type="ARBA" id="ARBA00022989"/>
    </source>
</evidence>
<keyword evidence="2" id="KW-1003">Cell membrane</keyword>
<dbReference type="GO" id="GO:0005886">
    <property type="term" value="C:plasma membrane"/>
    <property type="evidence" value="ECO:0007669"/>
    <property type="project" value="UniProtKB-SubCell"/>
</dbReference>
<proteinExistence type="predicted"/>
<organism evidence="9 10">
    <name type="scientific">Sinosporangium siamense</name>
    <dbReference type="NCBI Taxonomy" id="1367973"/>
    <lineage>
        <taxon>Bacteria</taxon>
        <taxon>Bacillati</taxon>
        <taxon>Actinomycetota</taxon>
        <taxon>Actinomycetes</taxon>
        <taxon>Streptosporangiales</taxon>
        <taxon>Streptosporangiaceae</taxon>
        <taxon>Sinosporangium</taxon>
    </lineage>
</organism>
<evidence type="ECO:0000256" key="3">
    <source>
        <dbReference type="ARBA" id="ARBA00022692"/>
    </source>
</evidence>
<reference evidence="9" key="1">
    <citation type="submission" date="2021-01" db="EMBL/GenBank/DDBJ databases">
        <title>Whole genome shotgun sequence of Sinosporangium siamense NBRC 109515.</title>
        <authorList>
            <person name="Komaki H."/>
            <person name="Tamura T."/>
        </authorList>
    </citation>
    <scope>NUCLEOTIDE SEQUENCE</scope>
    <source>
        <strain evidence="9">NBRC 109515</strain>
    </source>
</reference>
<evidence type="ECO:0000256" key="6">
    <source>
        <dbReference type="SAM" id="MobiDB-lite"/>
    </source>
</evidence>
<dbReference type="InterPro" id="IPR018076">
    <property type="entry name" value="T2SS_GspF_dom"/>
</dbReference>
<evidence type="ECO:0000259" key="8">
    <source>
        <dbReference type="Pfam" id="PF00482"/>
    </source>
</evidence>
<dbReference type="Pfam" id="PF00482">
    <property type="entry name" value="T2SSF"/>
    <property type="match status" value="1"/>
</dbReference>
<feature type="domain" description="Type II secretion system protein GspF" evidence="8">
    <location>
        <begin position="81"/>
        <end position="206"/>
    </location>
</feature>
<name>A0A919RGX0_9ACTN</name>
<evidence type="ECO:0000313" key="10">
    <source>
        <dbReference type="Proteomes" id="UP000606172"/>
    </source>
</evidence>
<comment type="caution">
    <text evidence="9">The sequence shown here is derived from an EMBL/GenBank/DDBJ whole genome shotgun (WGS) entry which is preliminary data.</text>
</comment>
<gene>
    <name evidence="9" type="ORF">Ssi02_39010</name>
</gene>
<evidence type="ECO:0000256" key="5">
    <source>
        <dbReference type="ARBA" id="ARBA00023136"/>
    </source>
</evidence>
<dbReference type="AlphaFoldDB" id="A0A919RGX0"/>
<protein>
    <recommendedName>
        <fullName evidence="8">Type II secretion system protein GspF domain-containing protein</fullName>
    </recommendedName>
</protein>
<dbReference type="PANTHER" id="PTHR35007">
    <property type="entry name" value="INTEGRAL MEMBRANE PROTEIN-RELATED"/>
    <property type="match status" value="1"/>
</dbReference>
<dbReference type="Proteomes" id="UP000606172">
    <property type="component" value="Unassembled WGS sequence"/>
</dbReference>
<keyword evidence="3 7" id="KW-0812">Transmembrane</keyword>
<evidence type="ECO:0000313" key="9">
    <source>
        <dbReference type="EMBL" id="GII93670.1"/>
    </source>
</evidence>
<feature type="transmembrane region" description="Helical" evidence="7">
    <location>
        <begin position="221"/>
        <end position="240"/>
    </location>
</feature>
<feature type="transmembrane region" description="Helical" evidence="7">
    <location>
        <begin position="193"/>
        <end position="214"/>
    </location>
</feature>
<dbReference type="PANTHER" id="PTHR35007:SF4">
    <property type="entry name" value="CONSERVED TRANSMEMBRANE PROTEIN-RELATED"/>
    <property type="match status" value="1"/>
</dbReference>
<sequence length="250" mass="26584">MLETLTVLALAIAVWTWSRPDEATRRLRRTQRSSPDSSPEHSPLREVRRHLEKSKTAHKIKALYGRAAEARLWRNTVIELCQSISAELTAGRTPTDAVVHAASATAPPVSAAFAPVIASARDGGDVAAALLSIASHPGAEGLRRLAACWQASRSTGAAPAPLVDRVASSVRDSTRHHEELTAHLAGPRATAKLLAALPLLGILMAVALGMNPLAFLFGGPIGLACLVLGVLLNLLGLWWIHRMVVLAQQT</sequence>
<dbReference type="RefSeq" id="WP_239129059.1">
    <property type="nucleotide sequence ID" value="NZ_BOOW01000025.1"/>
</dbReference>
<keyword evidence="10" id="KW-1185">Reference proteome</keyword>
<evidence type="ECO:0000256" key="7">
    <source>
        <dbReference type="SAM" id="Phobius"/>
    </source>
</evidence>
<evidence type="ECO:0000256" key="1">
    <source>
        <dbReference type="ARBA" id="ARBA00004651"/>
    </source>
</evidence>
<feature type="region of interest" description="Disordered" evidence="6">
    <location>
        <begin position="24"/>
        <end position="53"/>
    </location>
</feature>
<comment type="subcellular location">
    <subcellularLocation>
        <location evidence="1">Cell membrane</location>
        <topology evidence="1">Multi-pass membrane protein</topology>
    </subcellularLocation>
</comment>
<keyword evidence="4 7" id="KW-1133">Transmembrane helix</keyword>
<keyword evidence="5 7" id="KW-0472">Membrane</keyword>
<evidence type="ECO:0000256" key="2">
    <source>
        <dbReference type="ARBA" id="ARBA00022475"/>
    </source>
</evidence>